<evidence type="ECO:0000256" key="1">
    <source>
        <dbReference type="SAM" id="Coils"/>
    </source>
</evidence>
<feature type="compositionally biased region" description="Basic and acidic residues" evidence="2">
    <location>
        <begin position="122"/>
        <end position="149"/>
    </location>
</feature>
<dbReference type="AlphaFoldDB" id="A0A5J4U6T0"/>
<accession>A0A5J4U6T0</accession>
<evidence type="ECO:0000313" key="4">
    <source>
        <dbReference type="Proteomes" id="UP000324800"/>
    </source>
</evidence>
<sequence length="428" mass="51294">MKYKHIRDHVKKKHLNEIQIPDKDPLEVMDDEKIDYYLNFIHQEKDILNQQIEEERRREKDNEEVYKEKEGKGGKEKEKERDSNKVKYKEKEKELIIEKDRGKERVKEQETEKQKEKRKRKEEKERERVRKLELEEERQKNSNAAREEIDIWAELRRKDDEEKRLRLGDLFRDIFINLEDIHKEDDDQSGQDISMKPIPQDILERDLKLRQKREEELLEERRRELEFEKAQEKEIELEENKRKIEEQNKLQLSYPQLNSSSSSVLQQLNAPQTQSQQSNKIITLFQSNTDPLKKQQLIQIRSAESTTDNNNFELINKRLMTEKQQGESKIDQGIVGIENLGEIDDNSWREGNISRMELPPAYEKEFLDSENGFLLIDKDNQQSLHKSQIPIQSKDKQTLPCPECNEIIHFSEFMQHLASHAVRKNNPS</sequence>
<feature type="coiled-coil region" evidence="1">
    <location>
        <begin position="208"/>
        <end position="250"/>
    </location>
</feature>
<evidence type="ECO:0000313" key="3">
    <source>
        <dbReference type="EMBL" id="KAA6365930.1"/>
    </source>
</evidence>
<feature type="compositionally biased region" description="Basic and acidic residues" evidence="2">
    <location>
        <begin position="52"/>
        <end position="115"/>
    </location>
</feature>
<feature type="region of interest" description="Disordered" evidence="2">
    <location>
        <begin position="52"/>
        <end position="149"/>
    </location>
</feature>
<protein>
    <submittedName>
        <fullName evidence="3">Uncharacterized protein</fullName>
    </submittedName>
</protein>
<dbReference type="Proteomes" id="UP000324800">
    <property type="component" value="Unassembled WGS sequence"/>
</dbReference>
<name>A0A5J4U6T0_9EUKA</name>
<keyword evidence="1" id="KW-0175">Coiled coil</keyword>
<gene>
    <name evidence="3" type="ORF">EZS28_038544</name>
</gene>
<organism evidence="3 4">
    <name type="scientific">Streblomastix strix</name>
    <dbReference type="NCBI Taxonomy" id="222440"/>
    <lineage>
        <taxon>Eukaryota</taxon>
        <taxon>Metamonada</taxon>
        <taxon>Preaxostyla</taxon>
        <taxon>Oxymonadida</taxon>
        <taxon>Streblomastigidae</taxon>
        <taxon>Streblomastix</taxon>
    </lineage>
</organism>
<reference evidence="3 4" key="1">
    <citation type="submission" date="2019-03" db="EMBL/GenBank/DDBJ databases">
        <title>Single cell metagenomics reveals metabolic interactions within the superorganism composed of flagellate Streblomastix strix and complex community of Bacteroidetes bacteria on its surface.</title>
        <authorList>
            <person name="Treitli S.C."/>
            <person name="Kolisko M."/>
            <person name="Husnik F."/>
            <person name="Keeling P."/>
            <person name="Hampl V."/>
        </authorList>
    </citation>
    <scope>NUCLEOTIDE SEQUENCE [LARGE SCALE GENOMIC DNA]</scope>
    <source>
        <strain evidence="3">ST1C</strain>
    </source>
</reference>
<evidence type="ECO:0000256" key="2">
    <source>
        <dbReference type="SAM" id="MobiDB-lite"/>
    </source>
</evidence>
<proteinExistence type="predicted"/>
<dbReference type="EMBL" id="SNRW01019924">
    <property type="protein sequence ID" value="KAA6365930.1"/>
    <property type="molecule type" value="Genomic_DNA"/>
</dbReference>
<comment type="caution">
    <text evidence="3">The sequence shown here is derived from an EMBL/GenBank/DDBJ whole genome shotgun (WGS) entry which is preliminary data.</text>
</comment>